<dbReference type="Proteomes" id="UP001214441">
    <property type="component" value="Unassembled WGS sequence"/>
</dbReference>
<feature type="transmembrane region" description="Helical" evidence="1">
    <location>
        <begin position="12"/>
        <end position="31"/>
    </location>
</feature>
<keyword evidence="1" id="KW-0812">Transmembrane</keyword>
<dbReference type="EMBL" id="JANCPR020000058">
    <property type="protein sequence ID" value="MDJ1137453.1"/>
    <property type="molecule type" value="Genomic_DNA"/>
</dbReference>
<protein>
    <recommendedName>
        <fullName evidence="4">PH domain-containing protein</fullName>
    </recommendedName>
</protein>
<evidence type="ECO:0000313" key="2">
    <source>
        <dbReference type="EMBL" id="MDJ1137453.1"/>
    </source>
</evidence>
<keyword evidence="1" id="KW-0472">Membrane</keyword>
<gene>
    <name evidence="2" type="ORF">NMN56_036985</name>
</gene>
<reference evidence="2 3" key="1">
    <citation type="submission" date="2023-05" db="EMBL/GenBank/DDBJ databases">
        <title>Streptantibioticus silvisoli sp. nov., acidotolerant actinomycetes 1 from pine litter.</title>
        <authorList>
            <person name="Swiecimska M."/>
            <person name="Golinska P."/>
            <person name="Sangal V."/>
            <person name="Wachnowicz B."/>
            <person name="Goodfellow M."/>
        </authorList>
    </citation>
    <scope>NUCLEOTIDE SEQUENCE [LARGE SCALE GENOMIC DNA]</scope>
    <source>
        <strain evidence="2 3">DSM 42109</strain>
    </source>
</reference>
<feature type="transmembrane region" description="Helical" evidence="1">
    <location>
        <begin position="43"/>
        <end position="60"/>
    </location>
</feature>
<organism evidence="2 3">
    <name type="scientific">Streptomyces iconiensis</name>
    <dbReference type="NCBI Taxonomy" id="1384038"/>
    <lineage>
        <taxon>Bacteria</taxon>
        <taxon>Bacillati</taxon>
        <taxon>Actinomycetota</taxon>
        <taxon>Actinomycetes</taxon>
        <taxon>Kitasatosporales</taxon>
        <taxon>Streptomycetaceae</taxon>
        <taxon>Streptomyces</taxon>
    </lineage>
</organism>
<accession>A0ABT7A800</accession>
<evidence type="ECO:0008006" key="4">
    <source>
        <dbReference type="Google" id="ProtNLM"/>
    </source>
</evidence>
<keyword evidence="1" id="KW-1133">Transmembrane helix</keyword>
<comment type="caution">
    <text evidence="2">The sequence shown here is derived from an EMBL/GenBank/DDBJ whole genome shotgun (WGS) entry which is preliminary data.</text>
</comment>
<sequence length="182" mass="19637">MREIVLRRISWQVLFGVISLGIGIGMVVAIWRVTSVNGFRMGWQGIPVYLALVGFIGRIANCKIVLRDEVLVVVNPLQIHVIPKSAIRDIFVDDGGTLGVGIGEEQEISVFAFAGSLIDHFRGTSDKAERRINRWLSSGGVASETEATPQVTWTRCLPADLSLAFCVAITGIGLIGMAITSG</sequence>
<keyword evidence="3" id="KW-1185">Reference proteome</keyword>
<evidence type="ECO:0000313" key="3">
    <source>
        <dbReference type="Proteomes" id="UP001214441"/>
    </source>
</evidence>
<name>A0ABT7A800_9ACTN</name>
<proteinExistence type="predicted"/>
<dbReference type="RefSeq" id="WP_274047244.1">
    <property type="nucleotide sequence ID" value="NZ_JANCPR020000058.1"/>
</dbReference>
<feature type="transmembrane region" description="Helical" evidence="1">
    <location>
        <begin position="161"/>
        <end position="179"/>
    </location>
</feature>
<evidence type="ECO:0000256" key="1">
    <source>
        <dbReference type="SAM" id="Phobius"/>
    </source>
</evidence>